<dbReference type="GO" id="GO:0006355">
    <property type="term" value="P:regulation of DNA-templated transcription"/>
    <property type="evidence" value="ECO:0007669"/>
    <property type="project" value="InterPro"/>
</dbReference>
<dbReference type="OrthoDB" id="982642at2"/>
<protein>
    <recommendedName>
        <fullName evidence="3">Pyocin activator protein PrtN</fullName>
    </recommendedName>
</protein>
<dbReference type="InterPro" id="IPR020518">
    <property type="entry name" value="Tscrpt_reg_PrtN"/>
</dbReference>
<sequence>MINPPCGFFFYQYLIIIKTTIPLKDICEKFFGLTKNTVEIKAKAQTLPVPTFKMRGSNRSPELIHVDDLAKFRDVQLEEGRKALVSVNSTAA</sequence>
<keyword evidence="2" id="KW-1185">Reference proteome</keyword>
<dbReference type="AlphaFoldDB" id="A0A1C3ESL3"/>
<evidence type="ECO:0000313" key="1">
    <source>
        <dbReference type="EMBL" id="ODA36250.1"/>
    </source>
</evidence>
<dbReference type="EMBL" id="LYBM01000001">
    <property type="protein sequence ID" value="ODA36250.1"/>
    <property type="molecule type" value="Genomic_DNA"/>
</dbReference>
<dbReference type="RefSeq" id="WP_068898376.1">
    <property type="nucleotide sequence ID" value="NZ_JBHUIF010000002.1"/>
</dbReference>
<organism evidence="1 2">
    <name type="scientific">Veronia pacifica</name>
    <dbReference type="NCBI Taxonomy" id="1080227"/>
    <lineage>
        <taxon>Bacteria</taxon>
        <taxon>Pseudomonadati</taxon>
        <taxon>Pseudomonadota</taxon>
        <taxon>Gammaproteobacteria</taxon>
        <taxon>Vibrionales</taxon>
        <taxon>Vibrionaceae</taxon>
        <taxon>Veronia</taxon>
    </lineage>
</organism>
<evidence type="ECO:0008006" key="3">
    <source>
        <dbReference type="Google" id="ProtNLM"/>
    </source>
</evidence>
<reference evidence="1 2" key="1">
    <citation type="submission" date="2016-05" db="EMBL/GenBank/DDBJ databases">
        <title>Genomic Taxonomy of the Vibrionaceae.</title>
        <authorList>
            <person name="Gomez-Gil B."/>
            <person name="Enciso-Ibarra J."/>
        </authorList>
    </citation>
    <scope>NUCLEOTIDE SEQUENCE [LARGE SCALE GENOMIC DNA]</scope>
    <source>
        <strain evidence="1 2">CAIM 1920</strain>
    </source>
</reference>
<gene>
    <name evidence="1" type="ORF">A8L45_01225</name>
</gene>
<evidence type="ECO:0000313" key="2">
    <source>
        <dbReference type="Proteomes" id="UP000094936"/>
    </source>
</evidence>
<name>A0A1C3ESL3_9GAMM</name>
<proteinExistence type="predicted"/>
<dbReference type="Pfam" id="PF11112">
    <property type="entry name" value="PyocinActivator"/>
    <property type="match status" value="1"/>
</dbReference>
<dbReference type="Proteomes" id="UP000094936">
    <property type="component" value="Unassembled WGS sequence"/>
</dbReference>
<comment type="caution">
    <text evidence="1">The sequence shown here is derived from an EMBL/GenBank/DDBJ whole genome shotgun (WGS) entry which is preliminary data.</text>
</comment>
<accession>A0A1C3ESL3</accession>